<evidence type="ECO:0000313" key="1">
    <source>
        <dbReference type="EMBL" id="TYI59621.1"/>
    </source>
</evidence>
<gene>
    <name evidence="1" type="ORF">E1A91_D10G049200v1</name>
</gene>
<protein>
    <submittedName>
        <fullName evidence="1">Uncharacterized protein</fullName>
    </submittedName>
</protein>
<keyword evidence="2" id="KW-1185">Reference proteome</keyword>
<sequence length="148" mass="17305">MNDEAWTRTYNTSTTRYGDIVIFKKHSHTLYFLPHLPLFSLLIYRPYLCLSISFSAKKPQHHHLRISESTPKKTGQSKVQECPFLTRFKVCLVRIRPCRRLVRVGHQYDTGASTRGFSPCRCFLLAHEPFSRTRLPANKNKLLELKRG</sequence>
<name>A0A5D2T2U2_GOSMU</name>
<organism evidence="1 2">
    <name type="scientific">Gossypium mustelinum</name>
    <name type="common">Cotton</name>
    <name type="synonym">Gossypium caicoense</name>
    <dbReference type="NCBI Taxonomy" id="34275"/>
    <lineage>
        <taxon>Eukaryota</taxon>
        <taxon>Viridiplantae</taxon>
        <taxon>Streptophyta</taxon>
        <taxon>Embryophyta</taxon>
        <taxon>Tracheophyta</taxon>
        <taxon>Spermatophyta</taxon>
        <taxon>Magnoliopsida</taxon>
        <taxon>eudicotyledons</taxon>
        <taxon>Gunneridae</taxon>
        <taxon>Pentapetalae</taxon>
        <taxon>rosids</taxon>
        <taxon>malvids</taxon>
        <taxon>Malvales</taxon>
        <taxon>Malvaceae</taxon>
        <taxon>Malvoideae</taxon>
        <taxon>Gossypium</taxon>
    </lineage>
</organism>
<dbReference type="Proteomes" id="UP000323597">
    <property type="component" value="Chromosome D10"/>
</dbReference>
<accession>A0A5D2T2U2</accession>
<dbReference type="EMBL" id="CM017658">
    <property type="protein sequence ID" value="TYI59621.1"/>
    <property type="molecule type" value="Genomic_DNA"/>
</dbReference>
<proteinExistence type="predicted"/>
<reference evidence="1 2" key="1">
    <citation type="submission" date="2019-07" db="EMBL/GenBank/DDBJ databases">
        <title>WGS assembly of Gossypium mustelinum.</title>
        <authorList>
            <person name="Chen Z.J."/>
            <person name="Sreedasyam A."/>
            <person name="Ando A."/>
            <person name="Song Q."/>
            <person name="De L."/>
            <person name="Hulse-Kemp A."/>
            <person name="Ding M."/>
            <person name="Ye W."/>
            <person name="Kirkbride R."/>
            <person name="Jenkins J."/>
            <person name="Plott C."/>
            <person name="Lovell J."/>
            <person name="Lin Y.-M."/>
            <person name="Vaughn R."/>
            <person name="Liu B."/>
            <person name="Li W."/>
            <person name="Simpson S."/>
            <person name="Scheffler B."/>
            <person name="Saski C."/>
            <person name="Grover C."/>
            <person name="Hu G."/>
            <person name="Conover J."/>
            <person name="Carlson J."/>
            <person name="Shu S."/>
            <person name="Boston L."/>
            <person name="Williams M."/>
            <person name="Peterson D."/>
            <person name="Mcgee K."/>
            <person name="Jones D."/>
            <person name="Wendel J."/>
            <person name="Stelly D."/>
            <person name="Grimwood J."/>
            <person name="Schmutz J."/>
        </authorList>
    </citation>
    <scope>NUCLEOTIDE SEQUENCE [LARGE SCALE GENOMIC DNA]</scope>
    <source>
        <strain evidence="1">1408120.09</strain>
    </source>
</reference>
<evidence type="ECO:0000313" key="2">
    <source>
        <dbReference type="Proteomes" id="UP000323597"/>
    </source>
</evidence>
<dbReference type="AlphaFoldDB" id="A0A5D2T2U2"/>